<dbReference type="FunFam" id="1.10.10.60:FF:000708">
    <property type="entry name" value="Uncharacterized protein"/>
    <property type="match status" value="1"/>
</dbReference>
<dbReference type="Proteomes" id="UP000001554">
    <property type="component" value="Chromosome 11"/>
</dbReference>
<feature type="domain" description="HTH CENPB-type" evidence="3">
    <location>
        <begin position="90"/>
        <end position="161"/>
    </location>
</feature>
<protein>
    <submittedName>
        <fullName evidence="5">Uncharacterized protein LOC118425897</fullName>
    </submittedName>
</protein>
<keyword evidence="1" id="KW-0238">DNA-binding</keyword>
<evidence type="ECO:0000313" key="4">
    <source>
        <dbReference type="Proteomes" id="UP000001554"/>
    </source>
</evidence>
<reference evidence="4" key="1">
    <citation type="journal article" date="2020" name="Nat. Ecol. Evol.">
        <title>Deeply conserved synteny resolves early events in vertebrate evolution.</title>
        <authorList>
            <person name="Simakov O."/>
            <person name="Marletaz F."/>
            <person name="Yue J.X."/>
            <person name="O'Connell B."/>
            <person name="Jenkins J."/>
            <person name="Brandt A."/>
            <person name="Calef R."/>
            <person name="Tung C.H."/>
            <person name="Huang T.K."/>
            <person name="Schmutz J."/>
            <person name="Satoh N."/>
            <person name="Yu J.K."/>
            <person name="Putnam N.H."/>
            <person name="Green R.E."/>
            <person name="Rokhsar D.S."/>
        </authorList>
    </citation>
    <scope>NUCLEOTIDE SEQUENCE [LARGE SCALE GENOMIC DNA]</scope>
    <source>
        <strain evidence="4">S238N-H82</strain>
    </source>
</reference>
<dbReference type="InterPro" id="IPR050863">
    <property type="entry name" value="CenT-Element_Derived"/>
</dbReference>
<keyword evidence="4" id="KW-1185">Reference proteome</keyword>
<reference evidence="5" key="2">
    <citation type="submission" date="2025-08" db="UniProtKB">
        <authorList>
            <consortium name="RefSeq"/>
        </authorList>
    </citation>
    <scope>IDENTIFICATION</scope>
    <source>
        <strain evidence="5">S238N-H82</strain>
        <tissue evidence="5">Testes</tissue>
    </source>
</reference>
<evidence type="ECO:0000259" key="3">
    <source>
        <dbReference type="PROSITE" id="PS51253"/>
    </source>
</evidence>
<proteinExistence type="predicted"/>
<organism evidence="4 5">
    <name type="scientific">Branchiostoma floridae</name>
    <name type="common">Florida lancelet</name>
    <name type="synonym">Amphioxus</name>
    <dbReference type="NCBI Taxonomy" id="7739"/>
    <lineage>
        <taxon>Eukaryota</taxon>
        <taxon>Metazoa</taxon>
        <taxon>Chordata</taxon>
        <taxon>Cephalochordata</taxon>
        <taxon>Leptocardii</taxon>
        <taxon>Amphioxiformes</taxon>
        <taxon>Branchiostomatidae</taxon>
        <taxon>Branchiostoma</taxon>
    </lineage>
</organism>
<gene>
    <name evidence="5" type="primary">LOC118425897</name>
</gene>
<dbReference type="SUPFAM" id="SSF46689">
    <property type="entry name" value="Homeodomain-like"/>
    <property type="match status" value="2"/>
</dbReference>
<dbReference type="PANTHER" id="PTHR19303:SF73">
    <property type="entry name" value="PROTEIN PDC2"/>
    <property type="match status" value="1"/>
</dbReference>
<dbReference type="GO" id="GO:0003677">
    <property type="term" value="F:DNA binding"/>
    <property type="evidence" value="ECO:0007669"/>
    <property type="project" value="UniProtKB-KW"/>
</dbReference>
<dbReference type="InterPro" id="IPR009057">
    <property type="entry name" value="Homeodomain-like_sf"/>
</dbReference>
<dbReference type="PROSITE" id="PS51253">
    <property type="entry name" value="HTH_CENPB"/>
    <property type="match status" value="1"/>
</dbReference>
<evidence type="ECO:0000313" key="5">
    <source>
        <dbReference type="RefSeq" id="XP_035690934.1"/>
    </source>
</evidence>
<dbReference type="KEGG" id="bfo:118425897"/>
<dbReference type="AlphaFoldDB" id="A0A9J7N5U5"/>
<name>A0A9J7N5U5_BRAFL</name>
<evidence type="ECO:0000256" key="2">
    <source>
        <dbReference type="ARBA" id="ARBA00023242"/>
    </source>
</evidence>
<keyword evidence="2" id="KW-0539">Nucleus</keyword>
<dbReference type="InterPro" id="IPR006600">
    <property type="entry name" value="HTH_CenpB_DNA-bd_dom"/>
</dbReference>
<dbReference type="OMA" id="MAIEYTR"/>
<dbReference type="RefSeq" id="XP_035690934.1">
    <property type="nucleotide sequence ID" value="XM_035835041.1"/>
</dbReference>
<dbReference type="OrthoDB" id="3229771at2759"/>
<dbReference type="Pfam" id="PF04218">
    <property type="entry name" value="CENP-B_N"/>
    <property type="match status" value="1"/>
</dbReference>
<dbReference type="Gene3D" id="1.10.10.60">
    <property type="entry name" value="Homeodomain-like"/>
    <property type="match status" value="2"/>
</dbReference>
<dbReference type="InterPro" id="IPR007889">
    <property type="entry name" value="HTH_Psq"/>
</dbReference>
<dbReference type="PANTHER" id="PTHR19303">
    <property type="entry name" value="TRANSPOSON"/>
    <property type="match status" value="1"/>
</dbReference>
<dbReference type="GeneID" id="118425897"/>
<sequence length="351" mass="38530">MQYKDGLFAASRSTRQLSAMATTSHLLNKRPKKTLTLSQKIEVIRHYENFGRGSRRLAQDFGVGKTQIQNIIKRKREYLDDFENNVPPTKKRNTRITGNEEINKLCWDFYCDTTSRGESCNGPMLQEAALNFAKDLGVVTFKGSNGWLDSFKRRHNIAASGTSKNSPLVDIGAGAGYDASDDAGSDVTPDISKASSHNGMPQIENIDAGVDDVQDVKGREQITTINSHTSADSSHENLVTIGTNPTTCNAEKAVQNPQPTTLSEAVAVKEESEDSKKSEEDNVNGDICNIKNLAMAIEYTRQVRLFCLKEGLQVQLSNISAVEGGLCGIGRERRAAAATKQSKMEDFFKKA</sequence>
<dbReference type="Pfam" id="PF03221">
    <property type="entry name" value="HTH_Tnp_Tc5"/>
    <property type="match status" value="1"/>
</dbReference>
<dbReference type="SMART" id="SM00674">
    <property type="entry name" value="CENPB"/>
    <property type="match status" value="1"/>
</dbReference>
<accession>A0A9J7N5U5</accession>
<evidence type="ECO:0000256" key="1">
    <source>
        <dbReference type="ARBA" id="ARBA00023125"/>
    </source>
</evidence>